<keyword evidence="7" id="KW-1185">Reference proteome</keyword>
<dbReference type="RefSeq" id="WP_197310306.1">
    <property type="nucleotide sequence ID" value="NZ_JADZLT010000042.1"/>
</dbReference>
<protein>
    <submittedName>
        <fullName evidence="6">1-acyl-sn-glycerol-3-phosphate acyltransferase</fullName>
    </submittedName>
</protein>
<evidence type="ECO:0000256" key="4">
    <source>
        <dbReference type="SAM" id="Phobius"/>
    </source>
</evidence>
<sequence>MSSKTAVVRSLAFHALFYPYLTIAMLLTLPILVLPRRTLMKICQAWSVSALALHRVVIGVRCDWRGQERVPPGALLVAAKHQSTWETLSLITRFDDPAFVLKRELMWIPLFGWWLKRMKMIPIDRRKGSETLAAMSIAAAEAIAEGRQVLIFPEGTRREAGAPPAYKFGIARLYTALDCPCLPVALNSGMIWPRRQFVQRPGTLIVEFLPLIPPGRSARSFFRELQHTIEDACDRLMIESAADNAEDLPPSVRARLAELAAA</sequence>
<reference evidence="6" key="1">
    <citation type="submission" date="2020-12" db="EMBL/GenBank/DDBJ databases">
        <title>Methylobrevis albus sp. nov., isolated from fresh water lack sediment.</title>
        <authorList>
            <person name="Zou Q."/>
        </authorList>
    </citation>
    <scope>NUCLEOTIDE SEQUENCE</scope>
    <source>
        <strain evidence="6">L22</strain>
    </source>
</reference>
<evidence type="ECO:0000256" key="2">
    <source>
        <dbReference type="ARBA" id="ARBA00022679"/>
    </source>
</evidence>
<dbReference type="PANTHER" id="PTHR10434">
    <property type="entry name" value="1-ACYL-SN-GLYCEROL-3-PHOSPHATE ACYLTRANSFERASE"/>
    <property type="match status" value="1"/>
</dbReference>
<evidence type="ECO:0000259" key="5">
    <source>
        <dbReference type="SMART" id="SM00563"/>
    </source>
</evidence>
<dbReference type="CDD" id="cd07989">
    <property type="entry name" value="LPLAT_AGPAT-like"/>
    <property type="match status" value="1"/>
</dbReference>
<dbReference type="PANTHER" id="PTHR10434:SF40">
    <property type="entry name" value="1-ACYL-SN-GLYCEROL-3-PHOSPHATE ACYLTRANSFERASE"/>
    <property type="match status" value="1"/>
</dbReference>
<keyword evidence="2" id="KW-0808">Transferase</keyword>
<keyword evidence="3 6" id="KW-0012">Acyltransferase</keyword>
<gene>
    <name evidence="6" type="ORF">I5731_05170</name>
</gene>
<dbReference type="GO" id="GO:0003841">
    <property type="term" value="F:1-acylglycerol-3-phosphate O-acyltransferase activity"/>
    <property type="evidence" value="ECO:0007669"/>
    <property type="project" value="TreeGrafter"/>
</dbReference>
<comment type="pathway">
    <text evidence="1">Lipid metabolism.</text>
</comment>
<dbReference type="GO" id="GO:0006654">
    <property type="term" value="P:phosphatidic acid biosynthetic process"/>
    <property type="evidence" value="ECO:0007669"/>
    <property type="project" value="TreeGrafter"/>
</dbReference>
<dbReference type="AlphaFoldDB" id="A0A931MYN8"/>
<dbReference type="SUPFAM" id="SSF69593">
    <property type="entry name" value="Glycerol-3-phosphate (1)-acyltransferase"/>
    <property type="match status" value="1"/>
</dbReference>
<evidence type="ECO:0000313" key="7">
    <source>
        <dbReference type="Proteomes" id="UP000631694"/>
    </source>
</evidence>
<keyword evidence="4" id="KW-0812">Transmembrane</keyword>
<evidence type="ECO:0000313" key="6">
    <source>
        <dbReference type="EMBL" id="MBH0237204.1"/>
    </source>
</evidence>
<dbReference type="Proteomes" id="UP000631694">
    <property type="component" value="Unassembled WGS sequence"/>
</dbReference>
<evidence type="ECO:0000256" key="1">
    <source>
        <dbReference type="ARBA" id="ARBA00005189"/>
    </source>
</evidence>
<keyword evidence="4" id="KW-0472">Membrane</keyword>
<accession>A0A931MYN8</accession>
<evidence type="ECO:0000256" key="3">
    <source>
        <dbReference type="ARBA" id="ARBA00023315"/>
    </source>
</evidence>
<dbReference type="SMART" id="SM00563">
    <property type="entry name" value="PlsC"/>
    <property type="match status" value="1"/>
</dbReference>
<feature type="transmembrane region" description="Helical" evidence="4">
    <location>
        <begin position="12"/>
        <end position="34"/>
    </location>
</feature>
<proteinExistence type="predicted"/>
<keyword evidence="4" id="KW-1133">Transmembrane helix</keyword>
<feature type="domain" description="Phospholipid/glycerol acyltransferase" evidence="5">
    <location>
        <begin position="75"/>
        <end position="189"/>
    </location>
</feature>
<comment type="caution">
    <text evidence="6">The sequence shown here is derived from an EMBL/GenBank/DDBJ whole genome shotgun (WGS) entry which is preliminary data.</text>
</comment>
<name>A0A931MYN8_9HYPH</name>
<dbReference type="EMBL" id="JADZLT010000042">
    <property type="protein sequence ID" value="MBH0237204.1"/>
    <property type="molecule type" value="Genomic_DNA"/>
</dbReference>
<dbReference type="Pfam" id="PF01553">
    <property type="entry name" value="Acyltransferase"/>
    <property type="match status" value="1"/>
</dbReference>
<organism evidence="6 7">
    <name type="scientific">Methylobrevis albus</name>
    <dbReference type="NCBI Taxonomy" id="2793297"/>
    <lineage>
        <taxon>Bacteria</taxon>
        <taxon>Pseudomonadati</taxon>
        <taxon>Pseudomonadota</taxon>
        <taxon>Alphaproteobacteria</taxon>
        <taxon>Hyphomicrobiales</taxon>
        <taxon>Pleomorphomonadaceae</taxon>
        <taxon>Methylobrevis</taxon>
    </lineage>
</organism>
<dbReference type="InterPro" id="IPR002123">
    <property type="entry name" value="Plipid/glycerol_acylTrfase"/>
</dbReference>